<dbReference type="AlphaFoldDB" id="D1PKH2"/>
<sequence>MTQQPIPLFKSPGYGLGFLLPVRSFCKIQGQRIFWQLKFLWNLQNNIQII</sequence>
<comment type="caution">
    <text evidence="1">The sequence shown here is derived from an EMBL/GenBank/DDBJ whole genome shotgun (WGS) entry which is preliminary data.</text>
</comment>
<keyword evidence="2" id="KW-1185">Reference proteome</keyword>
<dbReference type="STRING" id="411471.SUBVAR_04848"/>
<proteinExistence type="predicted"/>
<gene>
    <name evidence="1" type="ORF">SUBVAR_04848</name>
</gene>
<evidence type="ECO:0000313" key="2">
    <source>
        <dbReference type="Proteomes" id="UP000003438"/>
    </source>
</evidence>
<organism evidence="1 2">
    <name type="scientific">Subdoligranulum variabile DSM 15176</name>
    <dbReference type="NCBI Taxonomy" id="411471"/>
    <lineage>
        <taxon>Bacteria</taxon>
        <taxon>Bacillati</taxon>
        <taxon>Bacillota</taxon>
        <taxon>Clostridia</taxon>
        <taxon>Eubacteriales</taxon>
        <taxon>Oscillospiraceae</taxon>
        <taxon>Subdoligranulum</taxon>
    </lineage>
</organism>
<dbReference type="EMBL" id="ACBY02000020">
    <property type="protein sequence ID" value="EFB76480.1"/>
    <property type="molecule type" value="Genomic_DNA"/>
</dbReference>
<name>D1PKH2_9FIRM</name>
<evidence type="ECO:0000313" key="1">
    <source>
        <dbReference type="EMBL" id="EFB76480.1"/>
    </source>
</evidence>
<accession>D1PKH2</accession>
<protein>
    <submittedName>
        <fullName evidence="1">Uncharacterized protein</fullName>
    </submittedName>
</protein>
<reference evidence="1" key="1">
    <citation type="submission" date="2009-12" db="EMBL/GenBank/DDBJ databases">
        <authorList>
            <person name="Weinstock G."/>
            <person name="Sodergren E."/>
            <person name="Clifton S."/>
            <person name="Fulton L."/>
            <person name="Fulton B."/>
            <person name="Courtney L."/>
            <person name="Fronick C."/>
            <person name="Harrison M."/>
            <person name="Strong C."/>
            <person name="Farmer C."/>
            <person name="Delahaunty K."/>
            <person name="Markovic C."/>
            <person name="Hall O."/>
            <person name="Minx P."/>
            <person name="Tomlinson C."/>
            <person name="Mitreva M."/>
            <person name="Nelson J."/>
            <person name="Hou S."/>
            <person name="Wollam A."/>
            <person name="Pepin K.H."/>
            <person name="Johnson M."/>
            <person name="Bhonagiri V."/>
            <person name="Nash W.E."/>
            <person name="Warren W."/>
            <person name="Chinwalla A."/>
            <person name="Mardis E.R."/>
            <person name="Wilson R.K."/>
        </authorList>
    </citation>
    <scope>NUCLEOTIDE SEQUENCE [LARGE SCALE GENOMIC DNA]</scope>
    <source>
        <strain evidence="1">DSM 15176</strain>
    </source>
</reference>
<dbReference type="Proteomes" id="UP000003438">
    <property type="component" value="Unassembled WGS sequence"/>
</dbReference>
<dbReference type="HOGENOM" id="CLU_3123465_0_0_9"/>